<evidence type="ECO:0000256" key="8">
    <source>
        <dbReference type="HAMAP-Rule" id="MF_00104"/>
    </source>
</evidence>
<dbReference type="SUPFAM" id="SSF69065">
    <property type="entry name" value="RNase III domain-like"/>
    <property type="match status" value="1"/>
</dbReference>
<dbReference type="PANTHER" id="PTHR11207">
    <property type="entry name" value="RIBONUCLEASE III"/>
    <property type="match status" value="1"/>
</dbReference>
<evidence type="ECO:0000256" key="5">
    <source>
        <dbReference type="ARBA" id="ARBA00022759"/>
    </source>
</evidence>
<evidence type="ECO:0000259" key="9">
    <source>
        <dbReference type="PROSITE" id="PS50137"/>
    </source>
</evidence>
<keyword evidence="8" id="KW-0698">rRNA processing</keyword>
<dbReference type="Gene3D" id="3.30.160.20">
    <property type="match status" value="1"/>
</dbReference>
<dbReference type="GO" id="GO:0010468">
    <property type="term" value="P:regulation of gene expression"/>
    <property type="evidence" value="ECO:0007669"/>
    <property type="project" value="TreeGrafter"/>
</dbReference>
<comment type="catalytic activity">
    <reaction evidence="1 8">
        <text>Endonucleolytic cleavage to 5'-phosphomonoester.</text>
        <dbReference type="EC" id="3.1.26.3"/>
    </reaction>
</comment>
<organism evidence="11 12">
    <name type="scientific">Candidatus Borkfalkia faecavium</name>
    <dbReference type="NCBI Taxonomy" id="2838508"/>
    <lineage>
        <taxon>Bacteria</taxon>
        <taxon>Bacillati</taxon>
        <taxon>Bacillota</taxon>
        <taxon>Clostridia</taxon>
        <taxon>Christensenellales</taxon>
        <taxon>Christensenellaceae</taxon>
        <taxon>Candidatus Borkfalkia</taxon>
    </lineage>
</organism>
<dbReference type="EC" id="3.1.26.3" evidence="8"/>
<dbReference type="SMART" id="SM00535">
    <property type="entry name" value="RIBOc"/>
    <property type="match status" value="1"/>
</dbReference>
<evidence type="ECO:0000256" key="3">
    <source>
        <dbReference type="ARBA" id="ARBA00022664"/>
    </source>
</evidence>
<comment type="cofactor">
    <cofactor evidence="8">
        <name>Mg(2+)</name>
        <dbReference type="ChEBI" id="CHEBI:18420"/>
    </cofactor>
</comment>
<dbReference type="GO" id="GO:0008033">
    <property type="term" value="P:tRNA processing"/>
    <property type="evidence" value="ECO:0007669"/>
    <property type="project" value="UniProtKB-KW"/>
</dbReference>
<dbReference type="GO" id="GO:0003725">
    <property type="term" value="F:double-stranded RNA binding"/>
    <property type="evidence" value="ECO:0007669"/>
    <property type="project" value="TreeGrafter"/>
</dbReference>
<comment type="subunit">
    <text evidence="8">Homodimer.</text>
</comment>
<dbReference type="GO" id="GO:0046872">
    <property type="term" value="F:metal ion binding"/>
    <property type="evidence" value="ECO:0007669"/>
    <property type="project" value="UniProtKB-KW"/>
</dbReference>
<reference evidence="11" key="2">
    <citation type="submission" date="2021-04" db="EMBL/GenBank/DDBJ databases">
        <authorList>
            <person name="Gilroy R."/>
        </authorList>
    </citation>
    <scope>NUCLEOTIDE SEQUENCE</scope>
    <source>
        <strain evidence="11">2189</strain>
    </source>
</reference>
<accession>A0A9D1W2B5</accession>
<dbReference type="InterPro" id="IPR000999">
    <property type="entry name" value="RNase_III_dom"/>
</dbReference>
<dbReference type="EMBL" id="DXEW01000033">
    <property type="protein sequence ID" value="HIX50985.1"/>
    <property type="molecule type" value="Genomic_DNA"/>
</dbReference>
<comment type="similarity">
    <text evidence="2">Belongs to the ribonuclease III family.</text>
</comment>
<name>A0A9D1W2B5_9FIRM</name>
<dbReference type="SUPFAM" id="SSF54768">
    <property type="entry name" value="dsRNA-binding domain-like"/>
    <property type="match status" value="1"/>
</dbReference>
<dbReference type="CDD" id="cd00593">
    <property type="entry name" value="RIBOc"/>
    <property type="match status" value="1"/>
</dbReference>
<evidence type="ECO:0000256" key="4">
    <source>
        <dbReference type="ARBA" id="ARBA00022722"/>
    </source>
</evidence>
<dbReference type="Pfam" id="PF14622">
    <property type="entry name" value="Ribonucleas_3_3"/>
    <property type="match status" value="1"/>
</dbReference>
<dbReference type="Proteomes" id="UP000886847">
    <property type="component" value="Unassembled WGS sequence"/>
</dbReference>
<dbReference type="InterPro" id="IPR036389">
    <property type="entry name" value="RNase_III_sf"/>
</dbReference>
<keyword evidence="8" id="KW-0963">Cytoplasm</keyword>
<feature type="binding site" evidence="8">
    <location>
        <position position="110"/>
    </location>
    <ligand>
        <name>Mg(2+)</name>
        <dbReference type="ChEBI" id="CHEBI:18420"/>
    </ligand>
</feature>
<dbReference type="InterPro" id="IPR014720">
    <property type="entry name" value="dsRBD_dom"/>
</dbReference>
<dbReference type="HAMAP" id="MF_00104">
    <property type="entry name" value="RNase_III"/>
    <property type="match status" value="1"/>
</dbReference>
<reference evidence="11" key="1">
    <citation type="journal article" date="2021" name="PeerJ">
        <title>Extensive microbial diversity within the chicken gut microbiome revealed by metagenomics and culture.</title>
        <authorList>
            <person name="Gilroy R."/>
            <person name="Ravi A."/>
            <person name="Getino M."/>
            <person name="Pursley I."/>
            <person name="Horton D.L."/>
            <person name="Alikhan N.F."/>
            <person name="Baker D."/>
            <person name="Gharbi K."/>
            <person name="Hall N."/>
            <person name="Watson M."/>
            <person name="Adriaenssens E.M."/>
            <person name="Foster-Nyarko E."/>
            <person name="Jarju S."/>
            <person name="Secka A."/>
            <person name="Antonio M."/>
            <person name="Oren A."/>
            <person name="Chaudhuri R.R."/>
            <person name="La Ragione R."/>
            <person name="Hildebrand F."/>
            <person name="Pallen M.J."/>
        </authorList>
    </citation>
    <scope>NUCLEOTIDE SEQUENCE</scope>
    <source>
        <strain evidence="11">2189</strain>
    </source>
</reference>
<keyword evidence="8" id="KW-0819">tRNA processing</keyword>
<dbReference type="GO" id="GO:0006364">
    <property type="term" value="P:rRNA processing"/>
    <property type="evidence" value="ECO:0007669"/>
    <property type="project" value="UniProtKB-UniRule"/>
</dbReference>
<dbReference type="PROSITE" id="PS50137">
    <property type="entry name" value="DS_RBD"/>
    <property type="match status" value="1"/>
</dbReference>
<comment type="caution">
    <text evidence="11">The sequence shown here is derived from an EMBL/GenBank/DDBJ whole genome shotgun (WGS) entry which is preliminary data.</text>
</comment>
<dbReference type="PROSITE" id="PS50142">
    <property type="entry name" value="RNASE_3_2"/>
    <property type="match status" value="1"/>
</dbReference>
<keyword evidence="3 8" id="KW-0507">mRNA processing</keyword>
<feature type="active site" evidence="8">
    <location>
        <position position="113"/>
    </location>
</feature>
<dbReference type="InterPro" id="IPR011907">
    <property type="entry name" value="RNase_III"/>
</dbReference>
<feature type="active site" evidence="8">
    <location>
        <position position="47"/>
    </location>
</feature>
<dbReference type="GO" id="GO:0005737">
    <property type="term" value="C:cytoplasm"/>
    <property type="evidence" value="ECO:0007669"/>
    <property type="project" value="UniProtKB-SubCell"/>
</dbReference>
<comment type="subcellular location">
    <subcellularLocation>
        <location evidence="8">Cytoplasm</location>
    </subcellularLocation>
</comment>
<dbReference type="GO" id="GO:0019843">
    <property type="term" value="F:rRNA binding"/>
    <property type="evidence" value="ECO:0007669"/>
    <property type="project" value="UniProtKB-KW"/>
</dbReference>
<evidence type="ECO:0000256" key="6">
    <source>
        <dbReference type="ARBA" id="ARBA00022801"/>
    </source>
</evidence>
<dbReference type="PANTHER" id="PTHR11207:SF0">
    <property type="entry name" value="RIBONUCLEASE 3"/>
    <property type="match status" value="1"/>
</dbReference>
<keyword evidence="4 8" id="KW-0540">Nuclease</keyword>
<evidence type="ECO:0000256" key="7">
    <source>
        <dbReference type="ARBA" id="ARBA00022884"/>
    </source>
</evidence>
<dbReference type="AlphaFoldDB" id="A0A9D1W2B5"/>
<keyword evidence="5 8" id="KW-0255">Endonuclease</keyword>
<keyword evidence="6 8" id="KW-0378">Hydrolase</keyword>
<dbReference type="CDD" id="cd10845">
    <property type="entry name" value="DSRM_RNAse_III_family"/>
    <property type="match status" value="1"/>
</dbReference>
<dbReference type="PROSITE" id="PS00517">
    <property type="entry name" value="RNASE_3_1"/>
    <property type="match status" value="1"/>
</dbReference>
<gene>
    <name evidence="8" type="primary">rnc</name>
    <name evidence="11" type="ORF">H9851_06895</name>
</gene>
<feature type="binding site" evidence="8">
    <location>
        <position position="113"/>
    </location>
    <ligand>
        <name>Mg(2+)</name>
        <dbReference type="ChEBI" id="CHEBI:18420"/>
    </ligand>
</feature>
<dbReference type="Pfam" id="PF00035">
    <property type="entry name" value="dsrm"/>
    <property type="match status" value="1"/>
</dbReference>
<feature type="domain" description="DRBM" evidence="9">
    <location>
        <begin position="144"/>
        <end position="212"/>
    </location>
</feature>
<sequence>MPELHEAEQKLGYTFRDRQLLEACFTHSSYAAQHGCQSNERLEFLGDALLGFIVAEELYRGGEAPEGEMTRARIRMVSAPPLAAAIRADGLERFLRAADIRNVGEKAVSSLFEALVAGIYLDGGIAPARAFVQARLSLAGEDVNHKGKLQEWLQARHLPRAEYIPLAQTGEPHAPRFTVRAQACGESAEGEGGSLRAAQQAAAKELLFRLEERTGG</sequence>
<proteinExistence type="inferred from homology"/>
<feature type="binding site" evidence="8">
    <location>
        <position position="43"/>
    </location>
    <ligand>
        <name>Mg(2+)</name>
        <dbReference type="ChEBI" id="CHEBI:18420"/>
    </ligand>
</feature>
<keyword evidence="8" id="KW-0460">Magnesium</keyword>
<keyword evidence="8" id="KW-0479">Metal-binding</keyword>
<evidence type="ECO:0000256" key="2">
    <source>
        <dbReference type="ARBA" id="ARBA00010183"/>
    </source>
</evidence>
<feature type="domain" description="RNase III" evidence="10">
    <location>
        <begin position="4"/>
        <end position="124"/>
    </location>
</feature>
<keyword evidence="7 8" id="KW-0694">RNA-binding</keyword>
<comment type="function">
    <text evidence="8">Digests double-stranded RNA. Involved in the processing of primary rRNA transcript to yield the immediate precursors to the large and small rRNAs (23S and 16S). Processes some mRNAs, and tRNAs when they are encoded in the rRNA operon. Processes pre-crRNA and tracrRNA of type II CRISPR loci if present in the organism.</text>
</comment>
<evidence type="ECO:0000259" key="10">
    <source>
        <dbReference type="PROSITE" id="PS50142"/>
    </source>
</evidence>
<protein>
    <recommendedName>
        <fullName evidence="8">Ribonuclease 3</fullName>
        <ecNumber evidence="8">3.1.26.3</ecNumber>
    </recommendedName>
    <alternativeName>
        <fullName evidence="8">Ribonuclease III</fullName>
        <shortName evidence="8">RNase III</shortName>
    </alternativeName>
</protein>
<keyword evidence="8" id="KW-0699">rRNA-binding</keyword>
<dbReference type="GO" id="GO:0004525">
    <property type="term" value="F:ribonuclease III activity"/>
    <property type="evidence" value="ECO:0007669"/>
    <property type="project" value="UniProtKB-UniRule"/>
</dbReference>
<dbReference type="SMART" id="SM00358">
    <property type="entry name" value="DSRM"/>
    <property type="match status" value="1"/>
</dbReference>
<dbReference type="GO" id="GO:0006397">
    <property type="term" value="P:mRNA processing"/>
    <property type="evidence" value="ECO:0007669"/>
    <property type="project" value="UniProtKB-UniRule"/>
</dbReference>
<dbReference type="Gene3D" id="1.10.1520.10">
    <property type="entry name" value="Ribonuclease III domain"/>
    <property type="match status" value="1"/>
</dbReference>
<evidence type="ECO:0000313" key="11">
    <source>
        <dbReference type="EMBL" id="HIX50985.1"/>
    </source>
</evidence>
<evidence type="ECO:0000313" key="12">
    <source>
        <dbReference type="Proteomes" id="UP000886847"/>
    </source>
</evidence>
<evidence type="ECO:0000256" key="1">
    <source>
        <dbReference type="ARBA" id="ARBA00000109"/>
    </source>
</evidence>